<proteinExistence type="predicted"/>
<name>A0A7Y8KYM1_9BURK</name>
<gene>
    <name evidence="2" type="ORF">F3K02_18235</name>
</gene>
<dbReference type="Pfam" id="PF13207">
    <property type="entry name" value="AAA_17"/>
    <property type="match status" value="1"/>
</dbReference>
<comment type="caution">
    <text evidence="2">The sequence shown here is derived from an EMBL/GenBank/DDBJ whole genome shotgun (WGS) entry which is preliminary data.</text>
</comment>
<dbReference type="InterPro" id="IPR027417">
    <property type="entry name" value="P-loop_NTPase"/>
</dbReference>
<reference evidence="2 3" key="1">
    <citation type="submission" date="2019-09" db="EMBL/GenBank/DDBJ databases">
        <title>Hydrogenophaga aromatica sp. nov., isolated from a para-xylene-degrading enrichment culture.</title>
        <authorList>
            <person name="Tancsics A."/>
            <person name="Banerjee S."/>
        </authorList>
    </citation>
    <scope>NUCLEOTIDE SEQUENCE [LARGE SCALE GENOMIC DNA]</scope>
    <source>
        <strain evidence="2 3">D2P1</strain>
    </source>
</reference>
<accession>A0A7Y8KYM1</accession>
<dbReference type="EMBL" id="VYGV01000016">
    <property type="protein sequence ID" value="NWF47174.1"/>
    <property type="molecule type" value="Genomic_DNA"/>
</dbReference>
<dbReference type="Proteomes" id="UP000545507">
    <property type="component" value="Unassembled WGS sequence"/>
</dbReference>
<dbReference type="SUPFAM" id="SSF52540">
    <property type="entry name" value="P-loop containing nucleoside triphosphate hydrolases"/>
    <property type="match status" value="1"/>
</dbReference>
<keyword evidence="3" id="KW-1185">Reference proteome</keyword>
<protein>
    <submittedName>
        <fullName evidence="2">AAA family ATPase</fullName>
    </submittedName>
</protein>
<evidence type="ECO:0000313" key="2">
    <source>
        <dbReference type="EMBL" id="NWF47174.1"/>
    </source>
</evidence>
<sequence>MGCRARWPGRRLFQFSSPATRWHRGNRRSGYRVTCVRLDEMPRARSGSRTQGTDGVFRRQGPSLRSLAGKSDPSGEADSAKVSVQGVPPAAVLSLLDYNRTASHRQALRPGRGTRMTIFVAGVHGAGKTFATKPACEKLGLMHATASQLIKQERGQATWDGAKLVSDVDQNQAALISAARRIRESGATLVLDGHFVLRRAPGTHERLPVDVFRELKCSSVLLIRSPVQVLLERLHARQDMSWTESELSEFSMAEDTHSAEVAEVLGLDLEILDSPSAQEVEIWLDRLSKSASASRQ</sequence>
<organism evidence="2 3">
    <name type="scientific">Hydrogenophaga aromaticivorans</name>
    <dbReference type="NCBI Taxonomy" id="2610898"/>
    <lineage>
        <taxon>Bacteria</taxon>
        <taxon>Pseudomonadati</taxon>
        <taxon>Pseudomonadota</taxon>
        <taxon>Betaproteobacteria</taxon>
        <taxon>Burkholderiales</taxon>
        <taxon>Comamonadaceae</taxon>
        <taxon>Hydrogenophaga</taxon>
    </lineage>
</organism>
<evidence type="ECO:0000313" key="3">
    <source>
        <dbReference type="Proteomes" id="UP000545507"/>
    </source>
</evidence>
<dbReference type="AlphaFoldDB" id="A0A7Y8KYM1"/>
<feature type="region of interest" description="Disordered" evidence="1">
    <location>
        <begin position="42"/>
        <end position="83"/>
    </location>
</feature>
<evidence type="ECO:0000256" key="1">
    <source>
        <dbReference type="SAM" id="MobiDB-lite"/>
    </source>
</evidence>
<dbReference type="Gene3D" id="3.40.50.300">
    <property type="entry name" value="P-loop containing nucleotide triphosphate hydrolases"/>
    <property type="match status" value="1"/>
</dbReference>